<comment type="caution">
    <text evidence="1">The sequence shown here is derived from an EMBL/GenBank/DDBJ whole genome shotgun (WGS) entry which is preliminary data.</text>
</comment>
<evidence type="ECO:0000313" key="1">
    <source>
        <dbReference type="EMBL" id="KAF3071525.1"/>
    </source>
</evidence>
<gene>
    <name evidence="1" type="ORF">CFAM422_006331</name>
</gene>
<reference evidence="1 2" key="1">
    <citation type="submission" date="2018-06" db="EMBL/GenBank/DDBJ databases">
        <title>Genome analysis of cellulolytic fungus Trichoderma lentiforme CFAM-422.</title>
        <authorList>
            <person name="Steindorff A.S."/>
            <person name="Formighieri E.F."/>
            <person name="Midorikawa G.E.O."/>
            <person name="Tamietti M.S."/>
            <person name="Ramos E.Z."/>
            <person name="Silva A.S."/>
            <person name="Bon E.P.S."/>
            <person name="Mendes T.D."/>
            <person name="Damaso M.C.T."/>
            <person name="Favaro L.C.L."/>
        </authorList>
    </citation>
    <scope>NUCLEOTIDE SEQUENCE [LARGE SCALE GENOMIC DNA]</scope>
    <source>
        <strain evidence="1 2">CFAM-422</strain>
    </source>
</reference>
<accession>A0A9P4XFE2</accession>
<dbReference type="AlphaFoldDB" id="A0A9P4XFE2"/>
<organism evidence="1 2">
    <name type="scientific">Trichoderma lentiforme</name>
    <dbReference type="NCBI Taxonomy" id="1567552"/>
    <lineage>
        <taxon>Eukaryota</taxon>
        <taxon>Fungi</taxon>
        <taxon>Dikarya</taxon>
        <taxon>Ascomycota</taxon>
        <taxon>Pezizomycotina</taxon>
        <taxon>Sordariomycetes</taxon>
        <taxon>Hypocreomycetidae</taxon>
        <taxon>Hypocreales</taxon>
        <taxon>Hypocreaceae</taxon>
        <taxon>Trichoderma</taxon>
    </lineage>
</organism>
<dbReference type="Proteomes" id="UP000801864">
    <property type="component" value="Unassembled WGS sequence"/>
</dbReference>
<protein>
    <submittedName>
        <fullName evidence="1">Uncharacterized protein</fullName>
    </submittedName>
</protein>
<sequence>MDCRGAVRNAVASLAARNSLAKQLQGIWGQKSLTGQRKQRWRLQKLCRRCMRGMTLQSSRTCVGRNINTESKSESHRMDRVAHSRTDVALITDRAAATESEQRGEE</sequence>
<name>A0A9P4XFE2_9HYPO</name>
<dbReference type="EMBL" id="QLNT01000010">
    <property type="protein sequence ID" value="KAF3071525.1"/>
    <property type="molecule type" value="Genomic_DNA"/>
</dbReference>
<proteinExistence type="predicted"/>
<evidence type="ECO:0000313" key="2">
    <source>
        <dbReference type="Proteomes" id="UP000801864"/>
    </source>
</evidence>
<keyword evidence="2" id="KW-1185">Reference proteome</keyword>